<dbReference type="Pfam" id="PF00083">
    <property type="entry name" value="Sugar_tr"/>
    <property type="match status" value="1"/>
</dbReference>
<dbReference type="Gene3D" id="1.20.1250.20">
    <property type="entry name" value="MFS general substrate transporter like domains"/>
    <property type="match status" value="1"/>
</dbReference>
<dbReference type="RefSeq" id="WP_316024967.1">
    <property type="nucleotide sequence ID" value="NZ_JAWDIO010000002.1"/>
</dbReference>
<feature type="transmembrane region" description="Helical" evidence="10">
    <location>
        <begin position="174"/>
        <end position="196"/>
    </location>
</feature>
<feature type="transmembrane region" description="Helical" evidence="10">
    <location>
        <begin position="349"/>
        <end position="374"/>
    </location>
</feature>
<accession>A0ABU3STE6</accession>
<keyword evidence="5" id="KW-0808">Transferase</keyword>
<keyword evidence="6 10" id="KW-0812">Transmembrane</keyword>
<dbReference type="CDD" id="cd01167">
    <property type="entry name" value="bac_FRK"/>
    <property type="match status" value="1"/>
</dbReference>
<feature type="transmembrane region" description="Helical" evidence="10">
    <location>
        <begin position="87"/>
        <end position="106"/>
    </location>
</feature>
<comment type="subcellular location">
    <subcellularLocation>
        <location evidence="1">Cell membrane</location>
        <topology evidence="1">Multi-pass membrane protein</topology>
    </subcellularLocation>
</comment>
<evidence type="ECO:0000256" key="1">
    <source>
        <dbReference type="ARBA" id="ARBA00004651"/>
    </source>
</evidence>
<feature type="transmembrane region" description="Helical" evidence="10">
    <location>
        <begin position="145"/>
        <end position="168"/>
    </location>
</feature>
<keyword evidence="8 10" id="KW-1133">Transmembrane helix</keyword>
<keyword evidence="13" id="KW-1185">Reference proteome</keyword>
<feature type="transmembrane region" description="Helical" evidence="10">
    <location>
        <begin position="112"/>
        <end position="133"/>
    </location>
</feature>
<keyword evidence="9 10" id="KW-0472">Membrane</keyword>
<evidence type="ECO:0000259" key="11">
    <source>
        <dbReference type="PROSITE" id="PS50850"/>
    </source>
</evidence>
<dbReference type="Gene3D" id="3.40.1190.20">
    <property type="match status" value="1"/>
</dbReference>
<dbReference type="PRINTS" id="PR00171">
    <property type="entry name" value="SUGRTRNSPORT"/>
</dbReference>
<evidence type="ECO:0000256" key="2">
    <source>
        <dbReference type="ARBA" id="ARBA00010992"/>
    </source>
</evidence>
<dbReference type="Proteomes" id="UP001247805">
    <property type="component" value="Unassembled WGS sequence"/>
</dbReference>
<gene>
    <name evidence="12" type="ORF">RS130_04480</name>
</gene>
<feature type="transmembrane region" description="Helical" evidence="10">
    <location>
        <begin position="56"/>
        <end position="75"/>
    </location>
</feature>
<evidence type="ECO:0000313" key="12">
    <source>
        <dbReference type="EMBL" id="MDU0353285.1"/>
    </source>
</evidence>
<dbReference type="Pfam" id="PF00294">
    <property type="entry name" value="PfkB"/>
    <property type="match status" value="1"/>
</dbReference>
<dbReference type="EMBL" id="JAWDIO010000002">
    <property type="protein sequence ID" value="MDU0353285.1"/>
    <property type="molecule type" value="Genomic_DNA"/>
</dbReference>
<dbReference type="InterPro" id="IPR029056">
    <property type="entry name" value="Ribokinase-like"/>
</dbReference>
<sequence length="765" mass="83037">MVKKVENKKPDLSSSNKLLLWALTSSLAGFLFGFDTVVISGAEKTIQSLWALTPTIHGVAMSAALWGTVIGALFGGWPTDRFGRVNTLISIGILYFVSALWSALASDPYSFMLARFIGGVGVGISTIVAPLYISEIAPADKRGRLTGLFQFNIVLGILVAFISNALLGGVGENAWRWMLGVEAIPAVIYCFLCFYLPESPRWLISKCNKISQGKRVLAQVNSKMSTLQIDELAASIVKASTAVGSKTKFCSRRLQYPILLAFLIAFFNQLSGINAILYFAPRIFEMTGLGQEAALLQSAGIGITNLLATLAGLWLIDRIGRRTLLYIGSVGYILALGTCSWAFTNEVYAIVPFCIFFFIAAHAVGQGAVIWVFIAEIFPTEHRTKGQSLGCSTHWIFAALMTLFFPLAVTTFSANYVFGFFCLMMIFQLLWVIFMVPETKGIPLEQLQKNSVSQSQTPTSRLTLKVRLFNMNKSINIVGIGEVLWDIFPNGPQFGGAPANCACAMAGLLGDKAKVTMISAVGEDALGNEAIKSLKQRNVDVAALQASPLATGTVTVSLDISGQASYQFAENCAWDNIRWSKSWNELAKEVDAICFGSLAQRSVVSRQTIQTFVAAVPSSALKVFDINLRAPFYSVETIIQSLELANVLKLNEEELPLIADMLKIKGTTENLLRQLQQQFRLNSIALTQGSKGAILIHHDQQVEVPIVPTKVVDTVGAGDSFTAALTLGLLQQKPLIEIAEFAAKVSSYVCSQSGATPQLTQSLCR</sequence>
<evidence type="ECO:0000256" key="4">
    <source>
        <dbReference type="ARBA" id="ARBA00022475"/>
    </source>
</evidence>
<evidence type="ECO:0000256" key="8">
    <source>
        <dbReference type="ARBA" id="ARBA00022989"/>
    </source>
</evidence>
<dbReference type="PANTHER" id="PTHR48020:SF12">
    <property type="entry name" value="PROTON MYO-INOSITOL COTRANSPORTER"/>
    <property type="match status" value="1"/>
</dbReference>
<dbReference type="InterPro" id="IPR036259">
    <property type="entry name" value="MFS_trans_sf"/>
</dbReference>
<dbReference type="PANTHER" id="PTHR48020">
    <property type="entry name" value="PROTON MYO-INOSITOL COTRANSPORTER"/>
    <property type="match status" value="1"/>
</dbReference>
<keyword evidence="4" id="KW-1003">Cell membrane</keyword>
<evidence type="ECO:0000256" key="10">
    <source>
        <dbReference type="SAM" id="Phobius"/>
    </source>
</evidence>
<feature type="transmembrane region" description="Helical" evidence="10">
    <location>
        <begin position="293"/>
        <end position="316"/>
    </location>
</feature>
<keyword evidence="3" id="KW-0813">Transport</keyword>
<dbReference type="InterPro" id="IPR005829">
    <property type="entry name" value="Sugar_transporter_CS"/>
</dbReference>
<comment type="caution">
    <text evidence="12">The sequence shown here is derived from an EMBL/GenBank/DDBJ whole genome shotgun (WGS) entry which is preliminary data.</text>
</comment>
<dbReference type="CDD" id="cd17359">
    <property type="entry name" value="MFS_XylE_like"/>
    <property type="match status" value="1"/>
</dbReference>
<dbReference type="PROSITE" id="PS00217">
    <property type="entry name" value="SUGAR_TRANSPORT_2"/>
    <property type="match status" value="1"/>
</dbReference>
<dbReference type="PROSITE" id="PS50850">
    <property type="entry name" value="MFS"/>
    <property type="match status" value="1"/>
</dbReference>
<feature type="transmembrane region" description="Helical" evidence="10">
    <location>
        <begin position="395"/>
        <end position="412"/>
    </location>
</feature>
<evidence type="ECO:0000256" key="7">
    <source>
        <dbReference type="ARBA" id="ARBA00022777"/>
    </source>
</evidence>
<organism evidence="12 13">
    <name type="scientific">Paraglaciecola aquimarina</name>
    <dbReference type="NCBI Taxonomy" id="1235557"/>
    <lineage>
        <taxon>Bacteria</taxon>
        <taxon>Pseudomonadati</taxon>
        <taxon>Pseudomonadota</taxon>
        <taxon>Gammaproteobacteria</taxon>
        <taxon>Alteromonadales</taxon>
        <taxon>Alteromonadaceae</taxon>
        <taxon>Paraglaciecola</taxon>
    </lineage>
</organism>
<evidence type="ECO:0000256" key="5">
    <source>
        <dbReference type="ARBA" id="ARBA00022679"/>
    </source>
</evidence>
<proteinExistence type="inferred from homology"/>
<dbReference type="InterPro" id="IPR003663">
    <property type="entry name" value="Sugar/inositol_transpt"/>
</dbReference>
<evidence type="ECO:0000313" key="13">
    <source>
        <dbReference type="Proteomes" id="UP001247805"/>
    </source>
</evidence>
<dbReference type="InterPro" id="IPR050814">
    <property type="entry name" value="Myo-inositol_Transporter"/>
</dbReference>
<dbReference type="InterPro" id="IPR020846">
    <property type="entry name" value="MFS_dom"/>
</dbReference>
<reference evidence="12 13" key="1">
    <citation type="submission" date="2023-10" db="EMBL/GenBank/DDBJ databases">
        <title>Glaciecola aquimarina strain GGW-M5 nov., isolated from a coastal seawater.</title>
        <authorList>
            <person name="Bayburt H."/>
            <person name="Kim J.M."/>
            <person name="Choi B.J."/>
            <person name="Jeon C.O."/>
        </authorList>
    </citation>
    <scope>NUCLEOTIDE SEQUENCE [LARGE SCALE GENOMIC DNA]</scope>
    <source>
        <strain evidence="12 13">KCTC 32108</strain>
    </source>
</reference>
<comment type="similarity">
    <text evidence="2">Belongs to the major facilitator superfamily. Sugar transporter (TC 2.A.1.1) family.</text>
</comment>
<feature type="transmembrane region" description="Helical" evidence="10">
    <location>
        <begin position="323"/>
        <end position="343"/>
    </location>
</feature>
<dbReference type="InterPro" id="IPR005828">
    <property type="entry name" value="MFS_sugar_transport-like"/>
</dbReference>
<feature type="domain" description="Major facilitator superfamily (MFS) profile" evidence="11">
    <location>
        <begin position="21"/>
        <end position="440"/>
    </location>
</feature>
<evidence type="ECO:0000256" key="3">
    <source>
        <dbReference type="ARBA" id="ARBA00022448"/>
    </source>
</evidence>
<evidence type="ECO:0000256" key="6">
    <source>
        <dbReference type="ARBA" id="ARBA00022692"/>
    </source>
</evidence>
<dbReference type="NCBIfam" id="TIGR00879">
    <property type="entry name" value="SP"/>
    <property type="match status" value="1"/>
</dbReference>
<keyword evidence="7" id="KW-0418">Kinase</keyword>
<dbReference type="InterPro" id="IPR002173">
    <property type="entry name" value="Carboh/pur_kinase_PfkB_CS"/>
</dbReference>
<dbReference type="InterPro" id="IPR047984">
    <property type="entry name" value="XylE-like"/>
</dbReference>
<evidence type="ECO:0000256" key="9">
    <source>
        <dbReference type="ARBA" id="ARBA00023136"/>
    </source>
</evidence>
<name>A0ABU3STE6_9ALTE</name>
<dbReference type="PROSITE" id="PS00216">
    <property type="entry name" value="SUGAR_TRANSPORT_1"/>
    <property type="match status" value="1"/>
</dbReference>
<dbReference type="InterPro" id="IPR011611">
    <property type="entry name" value="PfkB_dom"/>
</dbReference>
<dbReference type="PROSITE" id="PS00584">
    <property type="entry name" value="PFKB_KINASES_2"/>
    <property type="match status" value="1"/>
</dbReference>
<dbReference type="SUPFAM" id="SSF103473">
    <property type="entry name" value="MFS general substrate transporter"/>
    <property type="match status" value="1"/>
</dbReference>
<feature type="transmembrane region" description="Helical" evidence="10">
    <location>
        <begin position="258"/>
        <end position="281"/>
    </location>
</feature>
<dbReference type="SUPFAM" id="SSF53613">
    <property type="entry name" value="Ribokinase-like"/>
    <property type="match status" value="1"/>
</dbReference>
<protein>
    <submittedName>
        <fullName evidence="12">Sugar porter family MFS transporter</fullName>
    </submittedName>
</protein>